<keyword evidence="2" id="KW-1185">Reference proteome</keyword>
<sequence length="219" mass="24106">MEEDPRKAAQIDEIVETELARHWLAEGERLLLGCPPVRAHVGSLVGGRRRAPHVPGRQQLPVVRLGPPRWPLPMADLPGEDWTDDPTLGHWAVADHDGRIAVQLADHLAVSHGEARVVVTDRRIAVVYPANCLAGAPGQEVLTTFEEMEACRLAALDAPFLGRSVPPRSVIAFRFTDGSVLYTRDVHAVMKVRRARERAEAQCASLPAPDRRITAWHCG</sequence>
<evidence type="ECO:0000313" key="2">
    <source>
        <dbReference type="Proteomes" id="UP000004691"/>
    </source>
</evidence>
<protein>
    <submittedName>
        <fullName evidence="1">Uncharacterized protein</fullName>
    </submittedName>
</protein>
<dbReference type="STRING" id="882086.SacxiDRAFT_1911"/>
<evidence type="ECO:0000313" key="1">
    <source>
        <dbReference type="EMBL" id="EID54148.1"/>
    </source>
</evidence>
<dbReference type="OrthoDB" id="3677880at2"/>
<dbReference type="HOGENOM" id="CLU_1381602_0_0_11"/>
<proteinExistence type="predicted"/>
<organism evidence="1 2">
    <name type="scientific">Saccharomonospora xinjiangensis XJ-54</name>
    <dbReference type="NCBI Taxonomy" id="882086"/>
    <lineage>
        <taxon>Bacteria</taxon>
        <taxon>Bacillati</taxon>
        <taxon>Actinomycetota</taxon>
        <taxon>Actinomycetes</taxon>
        <taxon>Pseudonocardiales</taxon>
        <taxon>Pseudonocardiaceae</taxon>
        <taxon>Saccharomonospora</taxon>
    </lineage>
</organism>
<dbReference type="AlphaFoldDB" id="I0V1Z5"/>
<dbReference type="EMBL" id="JH636049">
    <property type="protein sequence ID" value="EID54148.1"/>
    <property type="molecule type" value="Genomic_DNA"/>
</dbReference>
<gene>
    <name evidence="1" type="ORF">SacxiDRAFT_1911</name>
</gene>
<name>I0V1Z5_9PSEU</name>
<dbReference type="eggNOG" id="ENOG5031R3K">
    <property type="taxonomic scope" value="Bacteria"/>
</dbReference>
<reference evidence="1 2" key="1">
    <citation type="submission" date="2012-01" db="EMBL/GenBank/DDBJ databases">
        <title>Improved High-Quality Draft sequence of Saccharomonospora xinjiangensis XJ-54.</title>
        <authorList>
            <consortium name="US DOE Joint Genome Institute"/>
            <person name="Lucas S."/>
            <person name="Han J."/>
            <person name="Lapidus A."/>
            <person name="Cheng J.-F."/>
            <person name="Goodwin L."/>
            <person name="Pitluck S."/>
            <person name="Peters L."/>
            <person name="Mikhailova N."/>
            <person name="Teshima H."/>
            <person name="Detter J.C."/>
            <person name="Han C."/>
            <person name="Tapia R."/>
            <person name="Land M."/>
            <person name="Hauser L."/>
            <person name="Kyrpides N."/>
            <person name="Ivanova N."/>
            <person name="Pagani I."/>
            <person name="Brambilla E.-M."/>
            <person name="Klenk H.-P."/>
            <person name="Woyke T."/>
        </authorList>
    </citation>
    <scope>NUCLEOTIDE SEQUENCE [LARGE SCALE GENOMIC DNA]</scope>
    <source>
        <strain evidence="1 2">XJ-54</strain>
    </source>
</reference>
<accession>I0V1Z5</accession>
<dbReference type="Proteomes" id="UP000004691">
    <property type="component" value="Unassembled WGS sequence"/>
</dbReference>
<dbReference type="RefSeq" id="WP_006238297.1">
    <property type="nucleotide sequence ID" value="NZ_JH636049.1"/>
</dbReference>